<name>W9SH75_9ROSA</name>
<dbReference type="EMBL" id="KE345565">
    <property type="protein sequence ID" value="EXC06722.1"/>
    <property type="molecule type" value="Genomic_DNA"/>
</dbReference>
<organism evidence="1 2">
    <name type="scientific">Morus notabilis</name>
    <dbReference type="NCBI Taxonomy" id="981085"/>
    <lineage>
        <taxon>Eukaryota</taxon>
        <taxon>Viridiplantae</taxon>
        <taxon>Streptophyta</taxon>
        <taxon>Embryophyta</taxon>
        <taxon>Tracheophyta</taxon>
        <taxon>Spermatophyta</taxon>
        <taxon>Magnoliopsida</taxon>
        <taxon>eudicotyledons</taxon>
        <taxon>Gunneridae</taxon>
        <taxon>Pentapetalae</taxon>
        <taxon>rosids</taxon>
        <taxon>fabids</taxon>
        <taxon>Rosales</taxon>
        <taxon>Moraceae</taxon>
        <taxon>Moreae</taxon>
        <taxon>Morus</taxon>
    </lineage>
</organism>
<proteinExistence type="predicted"/>
<dbReference type="AlphaFoldDB" id="W9SH75"/>
<reference evidence="2" key="1">
    <citation type="submission" date="2013-01" db="EMBL/GenBank/DDBJ databases">
        <title>Draft Genome Sequence of a Mulberry Tree, Morus notabilis C.K. Schneid.</title>
        <authorList>
            <person name="He N."/>
            <person name="Zhao S."/>
        </authorList>
    </citation>
    <scope>NUCLEOTIDE SEQUENCE</scope>
</reference>
<sequence>MDLNIVMDERKRTERRKQWSMSMEVLLQNQNLAQRGSEKMMREFILKSFLSYTEENDTELNPKALFQTTC</sequence>
<dbReference type="Proteomes" id="UP000030645">
    <property type="component" value="Unassembled WGS sequence"/>
</dbReference>
<accession>W9SH75</accession>
<evidence type="ECO:0000313" key="2">
    <source>
        <dbReference type="Proteomes" id="UP000030645"/>
    </source>
</evidence>
<gene>
    <name evidence="1" type="ORF">L484_021561</name>
</gene>
<keyword evidence="2" id="KW-1185">Reference proteome</keyword>
<protein>
    <submittedName>
        <fullName evidence="1">Uncharacterized protein</fullName>
    </submittedName>
</protein>
<evidence type="ECO:0000313" key="1">
    <source>
        <dbReference type="EMBL" id="EXC06722.1"/>
    </source>
</evidence>